<proteinExistence type="predicted"/>
<name>A0A173E085_9CHLA</name>
<dbReference type="AlphaFoldDB" id="A0A173E085"/>
<sequence length="134" mass="14833">MACFLSFGCQDLADCSTYKKVAALVTDAVIYPVVTAIVSVVSQIILLIKLIFKSLCYIFSLLFHPLEASISKSFSGLNLETSWSHFVLIPIIGSMISGLIIVTQANKEENLSFLDSCVVFFEAPLYYCSRTISW</sequence>
<reference evidence="2 3" key="1">
    <citation type="journal article" date="2014" name="Syst. Appl. Microbiol.">
        <title>Evidence for the existence of two new members of the family Chlamydiaceae and proposal of Chlamydia avium sp. nov. and Chlamydia gallinacea sp. nov.</title>
        <authorList>
            <person name="Sachse K."/>
            <person name="Laroucau K."/>
            <person name="Riege K."/>
            <person name="Wehner S."/>
            <person name="Dilcher M."/>
            <person name="Creasy H.H."/>
            <person name="Weidmann M."/>
            <person name="Myers G."/>
            <person name="Vorimore F."/>
            <person name="Vicari N."/>
            <person name="Magnino S."/>
            <person name="Liebler-Tenorio E."/>
            <person name="Ruettger A."/>
            <person name="Bavoil P.M."/>
            <person name="Hufert F.T."/>
            <person name="Rossello-Mora R."/>
            <person name="Marz M."/>
        </authorList>
    </citation>
    <scope>NUCLEOTIDE SEQUENCE [LARGE SCALE GENOMIC DNA]</scope>
    <source>
        <strain evidence="2 3">08-1274/3</strain>
    </source>
</reference>
<evidence type="ECO:0000256" key="1">
    <source>
        <dbReference type="SAM" id="Phobius"/>
    </source>
</evidence>
<dbReference type="STRING" id="1143323.M787_004435"/>
<dbReference type="EMBL" id="CP015840">
    <property type="protein sequence ID" value="ANG66553.1"/>
    <property type="molecule type" value="Genomic_DNA"/>
</dbReference>
<evidence type="ECO:0000313" key="2">
    <source>
        <dbReference type="EMBL" id="ANG66553.1"/>
    </source>
</evidence>
<organism evidence="2 3">
    <name type="scientific">Chlamydia gallinacea 08-1274/3</name>
    <dbReference type="NCBI Taxonomy" id="1143323"/>
    <lineage>
        <taxon>Bacteria</taxon>
        <taxon>Pseudomonadati</taxon>
        <taxon>Chlamydiota</taxon>
        <taxon>Chlamydiia</taxon>
        <taxon>Chlamydiales</taxon>
        <taxon>Chlamydiaceae</taxon>
        <taxon>Chlamydia/Chlamydophila group</taxon>
        <taxon>Chlamydia</taxon>
    </lineage>
</organism>
<accession>A0A173E085</accession>
<dbReference type="Proteomes" id="UP000019147">
    <property type="component" value="Chromosome"/>
</dbReference>
<dbReference type="RefSeq" id="WP_021828373.1">
    <property type="nucleotide sequence ID" value="NZ_CP015840.1"/>
</dbReference>
<keyword evidence="1" id="KW-1133">Transmembrane helix</keyword>
<gene>
    <name evidence="2" type="ORF">M787_004435</name>
</gene>
<keyword evidence="1" id="KW-0472">Membrane</keyword>
<evidence type="ECO:0000313" key="3">
    <source>
        <dbReference type="Proteomes" id="UP000019147"/>
    </source>
</evidence>
<keyword evidence="1" id="KW-0812">Transmembrane</keyword>
<dbReference type="KEGG" id="cgz:M787_004435"/>
<dbReference type="GeneID" id="81478552"/>
<feature type="transmembrane region" description="Helical" evidence="1">
    <location>
        <begin position="83"/>
        <end position="102"/>
    </location>
</feature>
<protein>
    <submittedName>
        <fullName evidence="2">Uncharacterized protein</fullName>
    </submittedName>
</protein>
<feature type="transmembrane region" description="Helical" evidence="1">
    <location>
        <begin position="55"/>
        <end position="71"/>
    </location>
</feature>
<dbReference type="OrthoDB" id="18073at2"/>
<feature type="transmembrane region" description="Helical" evidence="1">
    <location>
        <begin position="29"/>
        <end position="48"/>
    </location>
</feature>